<dbReference type="Pfam" id="PF00010">
    <property type="entry name" value="HLH"/>
    <property type="match status" value="1"/>
</dbReference>
<proteinExistence type="predicted"/>
<dbReference type="InterPro" id="IPR045843">
    <property type="entry name" value="IND-like"/>
</dbReference>
<dbReference type="Proteomes" id="UP001372338">
    <property type="component" value="Unassembled WGS sequence"/>
</dbReference>
<dbReference type="Gene3D" id="4.10.280.10">
    <property type="entry name" value="Helix-loop-helix DNA-binding domain"/>
    <property type="match status" value="1"/>
</dbReference>
<keyword evidence="4" id="KW-0804">Transcription</keyword>
<dbReference type="GO" id="GO:0003700">
    <property type="term" value="F:DNA-binding transcription factor activity"/>
    <property type="evidence" value="ECO:0007669"/>
    <property type="project" value="InterPro"/>
</dbReference>
<organism evidence="7 8">
    <name type="scientific">Crotalaria pallida</name>
    <name type="common">Smooth rattlebox</name>
    <name type="synonym">Crotalaria striata</name>
    <dbReference type="NCBI Taxonomy" id="3830"/>
    <lineage>
        <taxon>Eukaryota</taxon>
        <taxon>Viridiplantae</taxon>
        <taxon>Streptophyta</taxon>
        <taxon>Embryophyta</taxon>
        <taxon>Tracheophyta</taxon>
        <taxon>Spermatophyta</taxon>
        <taxon>Magnoliopsida</taxon>
        <taxon>eudicotyledons</taxon>
        <taxon>Gunneridae</taxon>
        <taxon>Pentapetalae</taxon>
        <taxon>rosids</taxon>
        <taxon>fabids</taxon>
        <taxon>Fabales</taxon>
        <taxon>Fabaceae</taxon>
        <taxon>Papilionoideae</taxon>
        <taxon>50 kb inversion clade</taxon>
        <taxon>genistoids sensu lato</taxon>
        <taxon>core genistoids</taxon>
        <taxon>Crotalarieae</taxon>
        <taxon>Crotalaria</taxon>
    </lineage>
</organism>
<dbReference type="GO" id="GO:0005634">
    <property type="term" value="C:nucleus"/>
    <property type="evidence" value="ECO:0007669"/>
    <property type="project" value="UniProtKB-SubCell"/>
</dbReference>
<reference evidence="7 8" key="1">
    <citation type="submission" date="2024-01" db="EMBL/GenBank/DDBJ databases">
        <title>The genomes of 5 underutilized Papilionoideae crops provide insights into root nodulation and disease resistanc.</title>
        <authorList>
            <person name="Yuan L."/>
        </authorList>
    </citation>
    <scope>NUCLEOTIDE SEQUENCE [LARGE SCALE GENOMIC DNA]</scope>
    <source>
        <strain evidence="7">ZHUSHIDOU_FW_LH</strain>
        <tissue evidence="7">Leaf</tissue>
    </source>
</reference>
<evidence type="ECO:0000256" key="3">
    <source>
        <dbReference type="ARBA" id="ARBA00023125"/>
    </source>
</evidence>
<protein>
    <recommendedName>
        <fullName evidence="6">BHLH domain-containing protein</fullName>
    </recommendedName>
</protein>
<evidence type="ECO:0000256" key="4">
    <source>
        <dbReference type="ARBA" id="ARBA00023163"/>
    </source>
</evidence>
<evidence type="ECO:0000313" key="8">
    <source>
        <dbReference type="Proteomes" id="UP001372338"/>
    </source>
</evidence>
<comment type="subcellular location">
    <subcellularLocation>
        <location evidence="1">Nucleus</location>
    </subcellularLocation>
</comment>
<dbReference type="InterPro" id="IPR036638">
    <property type="entry name" value="HLH_DNA-bd_sf"/>
</dbReference>
<dbReference type="SUPFAM" id="SSF47459">
    <property type="entry name" value="HLH, helix-loop-helix DNA-binding domain"/>
    <property type="match status" value="1"/>
</dbReference>
<dbReference type="PANTHER" id="PTHR45914">
    <property type="entry name" value="TRANSCRIPTION FACTOR HEC3-RELATED"/>
    <property type="match status" value="1"/>
</dbReference>
<evidence type="ECO:0000313" key="7">
    <source>
        <dbReference type="EMBL" id="KAK7243831.1"/>
    </source>
</evidence>
<evidence type="ECO:0000256" key="5">
    <source>
        <dbReference type="ARBA" id="ARBA00023242"/>
    </source>
</evidence>
<sequence>MPKLFSALPEYFTVPELPPSVGNFDFDDDVKQCEKRTEEKVISPQSVAARERRRKITERTRELGKLVPGGAKMNTAEMLNAATTYVKFLQAQVGMLQLMRILKEDEAAPPTEDLHTLVVSPFIQEKLYSEEMCFVPKEFVTTLTYHNDVQLRPTILKDLKQLVETNIEKKAKQD</sequence>
<keyword evidence="8" id="KW-1185">Reference proteome</keyword>
<name>A0AAN9E0K0_CROPI</name>
<comment type="caution">
    <text evidence="7">The sequence shown here is derived from an EMBL/GenBank/DDBJ whole genome shotgun (WGS) entry which is preliminary data.</text>
</comment>
<evidence type="ECO:0000256" key="1">
    <source>
        <dbReference type="ARBA" id="ARBA00004123"/>
    </source>
</evidence>
<dbReference type="InterPro" id="IPR011598">
    <property type="entry name" value="bHLH_dom"/>
</dbReference>
<feature type="domain" description="BHLH" evidence="6">
    <location>
        <begin position="40"/>
        <end position="89"/>
    </location>
</feature>
<keyword evidence="5" id="KW-0539">Nucleus</keyword>
<dbReference type="PROSITE" id="PS50888">
    <property type="entry name" value="BHLH"/>
    <property type="match status" value="1"/>
</dbReference>
<keyword evidence="3" id="KW-0238">DNA-binding</keyword>
<dbReference type="AlphaFoldDB" id="A0AAN9E0K0"/>
<gene>
    <name evidence="7" type="ORF">RIF29_38643</name>
</gene>
<dbReference type="GO" id="GO:0046983">
    <property type="term" value="F:protein dimerization activity"/>
    <property type="evidence" value="ECO:0007669"/>
    <property type="project" value="InterPro"/>
</dbReference>
<dbReference type="SMART" id="SM00353">
    <property type="entry name" value="HLH"/>
    <property type="match status" value="1"/>
</dbReference>
<evidence type="ECO:0000256" key="2">
    <source>
        <dbReference type="ARBA" id="ARBA00023015"/>
    </source>
</evidence>
<accession>A0AAN9E0K0</accession>
<dbReference type="PANTHER" id="PTHR45914:SF24">
    <property type="entry name" value="BHLH DOMAIN-CONTAINING PROTEIN"/>
    <property type="match status" value="1"/>
</dbReference>
<keyword evidence="2" id="KW-0805">Transcription regulation</keyword>
<evidence type="ECO:0000259" key="6">
    <source>
        <dbReference type="PROSITE" id="PS50888"/>
    </source>
</evidence>
<dbReference type="GO" id="GO:0003677">
    <property type="term" value="F:DNA binding"/>
    <property type="evidence" value="ECO:0007669"/>
    <property type="project" value="UniProtKB-KW"/>
</dbReference>
<dbReference type="EMBL" id="JAYWIO010000008">
    <property type="protein sequence ID" value="KAK7243831.1"/>
    <property type="molecule type" value="Genomic_DNA"/>
</dbReference>